<dbReference type="InterPro" id="IPR000595">
    <property type="entry name" value="cNMP-bd_dom"/>
</dbReference>
<evidence type="ECO:0000313" key="3">
    <source>
        <dbReference type="EMBL" id="MBC1373637.1"/>
    </source>
</evidence>
<dbReference type="EMBL" id="JAARPL010000014">
    <property type="protein sequence ID" value="MBC1373637.1"/>
    <property type="molecule type" value="Genomic_DNA"/>
</dbReference>
<dbReference type="Gene3D" id="2.60.120.10">
    <property type="entry name" value="Jelly Rolls"/>
    <property type="match status" value="1"/>
</dbReference>
<dbReference type="Pfam" id="PF00027">
    <property type="entry name" value="cNMP_binding"/>
    <property type="match status" value="1"/>
</dbReference>
<name>A0A841Y9P8_9LIST</name>
<evidence type="ECO:0000259" key="2">
    <source>
        <dbReference type="PROSITE" id="PS50042"/>
    </source>
</evidence>
<evidence type="ECO:0000313" key="4">
    <source>
        <dbReference type="Proteomes" id="UP000591929"/>
    </source>
</evidence>
<dbReference type="Proteomes" id="UP000591929">
    <property type="component" value="Unassembled WGS sequence"/>
</dbReference>
<dbReference type="SUPFAM" id="SSF51206">
    <property type="entry name" value="cAMP-binding domain-like"/>
    <property type="match status" value="1"/>
</dbReference>
<accession>A0A841Y9P8</accession>
<proteinExistence type="predicted"/>
<feature type="domain" description="Cyclic nucleotide-binding" evidence="2">
    <location>
        <begin position="39"/>
        <end position="117"/>
    </location>
</feature>
<organism evidence="3 4">
    <name type="scientific">Listeria booriae</name>
    <dbReference type="NCBI Taxonomy" id="1552123"/>
    <lineage>
        <taxon>Bacteria</taxon>
        <taxon>Bacillati</taxon>
        <taxon>Bacillota</taxon>
        <taxon>Bacilli</taxon>
        <taxon>Bacillales</taxon>
        <taxon>Listeriaceae</taxon>
        <taxon>Listeria</taxon>
    </lineage>
</organism>
<keyword evidence="1" id="KW-0010">Activator</keyword>
<evidence type="ECO:0000256" key="1">
    <source>
        <dbReference type="ARBA" id="ARBA00023159"/>
    </source>
</evidence>
<sequence>MQGLIELYKNEEAQKIFSESNLLSLLVHELSISKEKKIYENNELVIQHTKSEETVCYIIDGAVSVEHEDAILYFMGKKRFLGLESLLFQAPSHLRIKARGTTEVWEFKKIEVMTLLMSLQEGWLYGYLITQNILNKILGNLQFMHVPPLERGQAMLRELVMELGQKQGDTYHLSKQFNYELLTNYLQVSRPTMKKIVTALSEERIQLGYRKKH</sequence>
<reference evidence="3 4" key="1">
    <citation type="submission" date="2020-03" db="EMBL/GenBank/DDBJ databases">
        <title>Soil Listeria distribution.</title>
        <authorList>
            <person name="Liao J."/>
            <person name="Wiedmann M."/>
        </authorList>
    </citation>
    <scope>NUCLEOTIDE SEQUENCE [LARGE SCALE GENOMIC DNA]</scope>
    <source>
        <strain evidence="3 4">FSL L7-1681</strain>
    </source>
</reference>
<dbReference type="InterPro" id="IPR014710">
    <property type="entry name" value="RmlC-like_jellyroll"/>
</dbReference>
<dbReference type="RefSeq" id="WP_185377936.1">
    <property type="nucleotide sequence ID" value="NZ_JAARPL010000014.1"/>
</dbReference>
<dbReference type="PROSITE" id="PS50042">
    <property type="entry name" value="CNMP_BINDING_3"/>
    <property type="match status" value="1"/>
</dbReference>
<dbReference type="AlphaFoldDB" id="A0A841Y9P8"/>
<protein>
    <submittedName>
        <fullName evidence="3">Crp/Fnr family transcriptional regulator</fullName>
    </submittedName>
</protein>
<comment type="caution">
    <text evidence="3">The sequence shown here is derived from an EMBL/GenBank/DDBJ whole genome shotgun (WGS) entry which is preliminary data.</text>
</comment>
<dbReference type="InterPro" id="IPR018490">
    <property type="entry name" value="cNMP-bd_dom_sf"/>
</dbReference>
<gene>
    <name evidence="3" type="ORF">HB847_14880</name>
</gene>